<evidence type="ECO:0000259" key="2">
    <source>
        <dbReference type="Pfam" id="PF22893"/>
    </source>
</evidence>
<keyword evidence="1" id="KW-0732">Signal</keyword>
<dbReference type="PANTHER" id="PTHR38886:SF1">
    <property type="entry name" value="NACHT-NTPASE AND P-LOOP NTPASES N-TERMINAL DOMAIN-CONTAINING PROTEIN"/>
    <property type="match status" value="1"/>
</dbReference>
<dbReference type="AlphaFoldDB" id="A0A4Y7PQZ5"/>
<dbReference type="Pfam" id="PF22893">
    <property type="entry name" value="ULD_2"/>
    <property type="match status" value="1"/>
</dbReference>
<dbReference type="VEuPathDB" id="FungiDB:BD410DRAFT_794384"/>
<sequence>MASFTFGSFGDILALTSLTIACARSLSDSTGSASDLQDFIDELQSLKDILDKVSPHLSTPTSNASPSSSKSAATYSPKELEQCHSAMEVFHNNVKKYEKRLSGKGLSSWFYKMLWAIWKKDQITDFRVKLARHRQAITMLQLALQSEQLSRIAALTEMPDSVKRTIANSVEFSDVMGTSIFFPMDWCSSWQTLDALLKARFGSAPFGRFVQNGEYYLTCNNGKTIIQPQEWRRVVQSGMVVEMSIVLKQGKKVSGNKICPICSYSNSDASPQKGWIDCLGIDCNARFQMSDMDLFENPNEIENPKLRNFEIREVMHLRNVYIVETNSRRKTISPENRF</sequence>
<proteinExistence type="predicted"/>
<feature type="signal peptide" evidence="1">
    <location>
        <begin position="1"/>
        <end position="25"/>
    </location>
</feature>
<name>A0A4Y7PQZ5_9AGAM</name>
<dbReference type="PANTHER" id="PTHR38886">
    <property type="entry name" value="SESA DOMAIN-CONTAINING PROTEIN"/>
    <property type="match status" value="1"/>
</dbReference>
<organism evidence="3 4">
    <name type="scientific">Rickenella mellea</name>
    <dbReference type="NCBI Taxonomy" id="50990"/>
    <lineage>
        <taxon>Eukaryota</taxon>
        <taxon>Fungi</taxon>
        <taxon>Dikarya</taxon>
        <taxon>Basidiomycota</taxon>
        <taxon>Agaricomycotina</taxon>
        <taxon>Agaricomycetes</taxon>
        <taxon>Hymenochaetales</taxon>
        <taxon>Rickenellaceae</taxon>
        <taxon>Rickenella</taxon>
    </lineage>
</organism>
<reference evidence="3 4" key="1">
    <citation type="submission" date="2018-06" db="EMBL/GenBank/DDBJ databases">
        <title>A transcriptomic atlas of mushroom development highlights an independent origin of complex multicellularity.</title>
        <authorList>
            <consortium name="DOE Joint Genome Institute"/>
            <person name="Krizsan K."/>
            <person name="Almasi E."/>
            <person name="Merenyi Z."/>
            <person name="Sahu N."/>
            <person name="Viragh M."/>
            <person name="Koszo T."/>
            <person name="Mondo S."/>
            <person name="Kiss B."/>
            <person name="Balint B."/>
            <person name="Kues U."/>
            <person name="Barry K."/>
            <person name="Hegedus J.C."/>
            <person name="Henrissat B."/>
            <person name="Johnson J."/>
            <person name="Lipzen A."/>
            <person name="Ohm R."/>
            <person name="Nagy I."/>
            <person name="Pangilinan J."/>
            <person name="Yan J."/>
            <person name="Xiong Y."/>
            <person name="Grigoriev I.V."/>
            <person name="Hibbett D.S."/>
            <person name="Nagy L.G."/>
        </authorList>
    </citation>
    <scope>NUCLEOTIDE SEQUENCE [LARGE SCALE GENOMIC DNA]</scope>
    <source>
        <strain evidence="3 4">SZMC22713</strain>
    </source>
</reference>
<keyword evidence="4" id="KW-1185">Reference proteome</keyword>
<dbReference type="InterPro" id="IPR054464">
    <property type="entry name" value="ULD_fung"/>
</dbReference>
<dbReference type="EMBL" id="ML170222">
    <property type="protein sequence ID" value="TDL17421.1"/>
    <property type="molecule type" value="Genomic_DNA"/>
</dbReference>
<feature type="domain" description="Ubiquitin-like" evidence="2">
    <location>
        <begin position="167"/>
        <end position="248"/>
    </location>
</feature>
<evidence type="ECO:0000313" key="3">
    <source>
        <dbReference type="EMBL" id="TDL17421.1"/>
    </source>
</evidence>
<feature type="chain" id="PRO_5021358214" description="Ubiquitin-like domain-containing protein" evidence="1">
    <location>
        <begin position="26"/>
        <end position="338"/>
    </location>
</feature>
<evidence type="ECO:0000313" key="4">
    <source>
        <dbReference type="Proteomes" id="UP000294933"/>
    </source>
</evidence>
<gene>
    <name evidence="3" type="ORF">BD410DRAFT_794384</name>
</gene>
<feature type="non-terminal residue" evidence="3">
    <location>
        <position position="338"/>
    </location>
</feature>
<dbReference type="OrthoDB" id="3039023at2759"/>
<dbReference type="Proteomes" id="UP000294933">
    <property type="component" value="Unassembled WGS sequence"/>
</dbReference>
<protein>
    <recommendedName>
        <fullName evidence="2">Ubiquitin-like domain-containing protein</fullName>
    </recommendedName>
</protein>
<accession>A0A4Y7PQZ5</accession>
<evidence type="ECO:0000256" key="1">
    <source>
        <dbReference type="SAM" id="SignalP"/>
    </source>
</evidence>